<keyword evidence="1" id="KW-0547">Nucleotide-binding</keyword>
<dbReference type="PANTHER" id="PTHR43788">
    <property type="entry name" value="DNA2/NAM7 HELICASE FAMILY MEMBER"/>
    <property type="match status" value="1"/>
</dbReference>
<keyword evidence="3" id="KW-0347">Helicase</keyword>
<keyword evidence="4" id="KW-0067">ATP-binding</keyword>
<dbReference type="InterPro" id="IPR036397">
    <property type="entry name" value="RNaseH_sf"/>
</dbReference>
<evidence type="ECO:0000256" key="4">
    <source>
        <dbReference type="ARBA" id="ARBA00022840"/>
    </source>
</evidence>
<evidence type="ECO:0000256" key="3">
    <source>
        <dbReference type="ARBA" id="ARBA00022806"/>
    </source>
</evidence>
<evidence type="ECO:0000256" key="2">
    <source>
        <dbReference type="ARBA" id="ARBA00022801"/>
    </source>
</evidence>
<name>A0A5C2S3L0_9APHY</name>
<gene>
    <name evidence="6" type="ORF">L227DRAFT_505767</name>
</gene>
<evidence type="ECO:0000256" key="1">
    <source>
        <dbReference type="ARBA" id="ARBA00022741"/>
    </source>
</evidence>
<dbReference type="CDD" id="cd17934">
    <property type="entry name" value="DEXXQc_Upf1-like"/>
    <property type="match status" value="1"/>
</dbReference>
<evidence type="ECO:0000259" key="5">
    <source>
        <dbReference type="Pfam" id="PF13087"/>
    </source>
</evidence>
<accession>A0A5C2S3L0</accession>
<dbReference type="GO" id="GO:0005524">
    <property type="term" value="F:ATP binding"/>
    <property type="evidence" value="ECO:0007669"/>
    <property type="project" value="UniProtKB-KW"/>
</dbReference>
<dbReference type="Pfam" id="PF13087">
    <property type="entry name" value="AAA_12"/>
    <property type="match status" value="1"/>
</dbReference>
<dbReference type="Proteomes" id="UP000313359">
    <property type="component" value="Unassembled WGS sequence"/>
</dbReference>
<dbReference type="AlphaFoldDB" id="A0A5C2S3L0"/>
<dbReference type="EMBL" id="ML122277">
    <property type="protein sequence ID" value="RPD58061.1"/>
    <property type="molecule type" value="Genomic_DNA"/>
</dbReference>
<dbReference type="InterPro" id="IPR050534">
    <property type="entry name" value="Coronavir_polyprotein_1ab"/>
</dbReference>
<dbReference type="Gene3D" id="3.30.420.10">
    <property type="entry name" value="Ribonuclease H-like superfamily/Ribonuclease H"/>
    <property type="match status" value="1"/>
</dbReference>
<dbReference type="GO" id="GO:0016787">
    <property type="term" value="F:hydrolase activity"/>
    <property type="evidence" value="ECO:0007669"/>
    <property type="project" value="UniProtKB-KW"/>
</dbReference>
<dbReference type="GO" id="GO:0003676">
    <property type="term" value="F:nucleic acid binding"/>
    <property type="evidence" value="ECO:0007669"/>
    <property type="project" value="InterPro"/>
</dbReference>
<dbReference type="OrthoDB" id="6513042at2759"/>
<dbReference type="InterPro" id="IPR041679">
    <property type="entry name" value="DNA2/NAM7-like_C"/>
</dbReference>
<keyword evidence="7" id="KW-1185">Reference proteome</keyword>
<evidence type="ECO:0000313" key="6">
    <source>
        <dbReference type="EMBL" id="RPD58061.1"/>
    </source>
</evidence>
<protein>
    <submittedName>
        <fullName evidence="6">P-loop containing nucleoside triphosphate hydrolase protein</fullName>
    </submittedName>
</protein>
<proteinExistence type="predicted"/>
<evidence type="ECO:0000313" key="7">
    <source>
        <dbReference type="Proteomes" id="UP000313359"/>
    </source>
</evidence>
<reference evidence="6" key="1">
    <citation type="journal article" date="2018" name="Genome Biol. Evol.">
        <title>Genomics and development of Lentinus tigrinus, a white-rot wood-decaying mushroom with dimorphic fruiting bodies.</title>
        <authorList>
            <person name="Wu B."/>
            <person name="Xu Z."/>
            <person name="Knudson A."/>
            <person name="Carlson A."/>
            <person name="Chen N."/>
            <person name="Kovaka S."/>
            <person name="LaButti K."/>
            <person name="Lipzen A."/>
            <person name="Pennachio C."/>
            <person name="Riley R."/>
            <person name="Schakwitz W."/>
            <person name="Umezawa K."/>
            <person name="Ohm R.A."/>
            <person name="Grigoriev I.V."/>
            <person name="Nagy L.G."/>
            <person name="Gibbons J."/>
            <person name="Hibbett D."/>
        </authorList>
    </citation>
    <scope>NUCLEOTIDE SEQUENCE [LARGE SCALE GENOMIC DNA]</scope>
    <source>
        <strain evidence="6">ALCF2SS1-6</strain>
    </source>
</reference>
<sequence>MSTSTLSTQGLAPGCAPTISIVHLHHRDCRIILDALDVGSQGTKVLGVCLRLSKCGFIEAIALATPTTVFLVSLSKAGAQRSLRHVLQDPRCVLAGAGIARLALILHRNTGAHVRGAELLTLPAKPSGKQISPADLASTYLSSQMRHQYRRIHGIWLRNSNNDICLKAWLLACVAEKAIDQIAKVVKVDTGAIPARDLACLSQLVLNVELLDADKPTFVDNEFDTIGMGSDGHAVLRNARYKTRVRASASTVIEINGGEAHAQAVSTKGKSTGLAILKGKLPTKVEKVRVIGREEATSAERGRDDHVLCVLQGRRFLNTSPFVQMLWFELSEKVAVAALPSLIPKEGIKQSNKASPAFSKLNPSQRKVAMAMISYVRALVVAHGPPGTGKTSTIAAALEHWQNNRQAAWVVAHSNVGVQNIAESLYKRQIDFKIIVSQEFHFEWHEHLYEEIEHLVIRTDEFGQGFDAKNAIGDTKVILCTLSMLSNPSLHLNGVFKHVPVARLIVDEASQIDTFEFMHLFDMFTGTLGKVCMFGDPKQLPPFGAEVAPKMKTIFDFKHLKKQAHFLDTQYRMPVPLGNFISQAVYESRLKSHHTIKASSCVLFVDVRKGHEEHVGSSWKNTEEVNTIVNIAKTYYKNAHFCVITPYDAQRAAISAALKAAGVARHEHVYNVDSFQGRLRLLSAHPSI</sequence>
<dbReference type="InterPro" id="IPR027417">
    <property type="entry name" value="P-loop_NTPase"/>
</dbReference>
<dbReference type="SUPFAM" id="SSF52540">
    <property type="entry name" value="P-loop containing nucleoside triphosphate hydrolases"/>
    <property type="match status" value="1"/>
</dbReference>
<dbReference type="Pfam" id="PF13604">
    <property type="entry name" value="AAA_30"/>
    <property type="match status" value="1"/>
</dbReference>
<organism evidence="6 7">
    <name type="scientific">Lentinus tigrinus ALCF2SS1-6</name>
    <dbReference type="NCBI Taxonomy" id="1328759"/>
    <lineage>
        <taxon>Eukaryota</taxon>
        <taxon>Fungi</taxon>
        <taxon>Dikarya</taxon>
        <taxon>Basidiomycota</taxon>
        <taxon>Agaricomycotina</taxon>
        <taxon>Agaricomycetes</taxon>
        <taxon>Polyporales</taxon>
        <taxon>Polyporaceae</taxon>
        <taxon>Lentinus</taxon>
    </lineage>
</organism>
<dbReference type="Gene3D" id="3.40.50.300">
    <property type="entry name" value="P-loop containing nucleotide triphosphate hydrolases"/>
    <property type="match status" value="2"/>
</dbReference>
<keyword evidence="2 6" id="KW-0378">Hydrolase</keyword>
<dbReference type="PANTHER" id="PTHR43788:SF8">
    <property type="entry name" value="DNA-BINDING PROTEIN SMUBP-2"/>
    <property type="match status" value="1"/>
</dbReference>
<dbReference type="GO" id="GO:0043139">
    <property type="term" value="F:5'-3' DNA helicase activity"/>
    <property type="evidence" value="ECO:0007669"/>
    <property type="project" value="TreeGrafter"/>
</dbReference>
<feature type="domain" description="DNA2/NAM7 helicase-like C-terminal" evidence="5">
    <location>
        <begin position="561"/>
        <end position="678"/>
    </location>
</feature>